<feature type="chain" id="PRO_5043609652" evidence="3">
    <location>
        <begin position="21"/>
        <end position="190"/>
    </location>
</feature>
<sequence>MCGLIVTVALLGFINTIVSGLTSGNVSNVLPSMIGIAIYTTPIAPIAVRWSPGPSQNVDALVRQNSQRNPVESFKNRPSIDANSKLNVDGIIRQTSQSNPDESYEYSYEAANGIQVEERGLRSNLQDSPIISSGTFKYTAPDNSLVAVKYVANENGFQPEGPHLPTPPPIPSQIIRALEWSAAHPEPATQ</sequence>
<dbReference type="EMBL" id="JASPKY010000133">
    <property type="protein sequence ID" value="KAK9731384.1"/>
    <property type="molecule type" value="Genomic_DNA"/>
</dbReference>
<dbReference type="GO" id="GO:0062129">
    <property type="term" value="C:chitin-based extracellular matrix"/>
    <property type="evidence" value="ECO:0007669"/>
    <property type="project" value="TreeGrafter"/>
</dbReference>
<proteinExistence type="predicted"/>
<dbReference type="PROSITE" id="PS51155">
    <property type="entry name" value="CHIT_BIND_RR_2"/>
    <property type="match status" value="1"/>
</dbReference>
<reference evidence="4 5" key="1">
    <citation type="journal article" date="2024" name="BMC Genomics">
        <title>De novo assembly and annotation of Popillia japonica's genome with initial clues to its potential as an invasive pest.</title>
        <authorList>
            <person name="Cucini C."/>
            <person name="Boschi S."/>
            <person name="Funari R."/>
            <person name="Cardaioli E."/>
            <person name="Iannotti N."/>
            <person name="Marturano G."/>
            <person name="Paoli F."/>
            <person name="Bruttini M."/>
            <person name="Carapelli A."/>
            <person name="Frati F."/>
            <person name="Nardi F."/>
        </authorList>
    </citation>
    <scope>NUCLEOTIDE SEQUENCE [LARGE SCALE GENOMIC DNA]</scope>
    <source>
        <strain evidence="4">DMR45628</strain>
    </source>
</reference>
<dbReference type="Pfam" id="PF00379">
    <property type="entry name" value="Chitin_bind_4"/>
    <property type="match status" value="1"/>
</dbReference>
<name>A0AAW1L981_POPJA</name>
<keyword evidence="1 2" id="KW-0193">Cuticle</keyword>
<dbReference type="Proteomes" id="UP001458880">
    <property type="component" value="Unassembled WGS sequence"/>
</dbReference>
<dbReference type="AlphaFoldDB" id="A0AAW1L981"/>
<comment type="caution">
    <text evidence="4">The sequence shown here is derived from an EMBL/GenBank/DDBJ whole genome shotgun (WGS) entry which is preliminary data.</text>
</comment>
<evidence type="ECO:0000256" key="3">
    <source>
        <dbReference type="SAM" id="SignalP"/>
    </source>
</evidence>
<accession>A0AAW1L981</accession>
<evidence type="ECO:0000256" key="1">
    <source>
        <dbReference type="ARBA" id="ARBA00022460"/>
    </source>
</evidence>
<organism evidence="4 5">
    <name type="scientific">Popillia japonica</name>
    <name type="common">Japanese beetle</name>
    <dbReference type="NCBI Taxonomy" id="7064"/>
    <lineage>
        <taxon>Eukaryota</taxon>
        <taxon>Metazoa</taxon>
        <taxon>Ecdysozoa</taxon>
        <taxon>Arthropoda</taxon>
        <taxon>Hexapoda</taxon>
        <taxon>Insecta</taxon>
        <taxon>Pterygota</taxon>
        <taxon>Neoptera</taxon>
        <taxon>Endopterygota</taxon>
        <taxon>Coleoptera</taxon>
        <taxon>Polyphaga</taxon>
        <taxon>Scarabaeiformia</taxon>
        <taxon>Scarabaeidae</taxon>
        <taxon>Rutelinae</taxon>
        <taxon>Popillia</taxon>
    </lineage>
</organism>
<evidence type="ECO:0000313" key="5">
    <source>
        <dbReference type="Proteomes" id="UP001458880"/>
    </source>
</evidence>
<feature type="signal peptide" evidence="3">
    <location>
        <begin position="1"/>
        <end position="20"/>
    </location>
</feature>
<dbReference type="InterPro" id="IPR050468">
    <property type="entry name" value="Cuticle_Struct_Prot"/>
</dbReference>
<dbReference type="InterPro" id="IPR000618">
    <property type="entry name" value="Insect_cuticle"/>
</dbReference>
<keyword evidence="5" id="KW-1185">Reference proteome</keyword>
<dbReference type="PANTHER" id="PTHR10380">
    <property type="entry name" value="CUTICLE PROTEIN"/>
    <property type="match status" value="1"/>
</dbReference>
<dbReference type="GO" id="GO:0008010">
    <property type="term" value="F:structural constituent of chitin-based larval cuticle"/>
    <property type="evidence" value="ECO:0007669"/>
    <property type="project" value="TreeGrafter"/>
</dbReference>
<keyword evidence="3" id="KW-0732">Signal</keyword>
<evidence type="ECO:0000313" key="4">
    <source>
        <dbReference type="EMBL" id="KAK9731384.1"/>
    </source>
</evidence>
<evidence type="ECO:0000256" key="2">
    <source>
        <dbReference type="PROSITE-ProRule" id="PRU00497"/>
    </source>
</evidence>
<gene>
    <name evidence="4" type="ORF">QE152_g13695</name>
</gene>
<protein>
    <submittedName>
        <fullName evidence="4">Insect cuticle protein</fullName>
    </submittedName>
</protein>
<dbReference type="PANTHER" id="PTHR10380:SF173">
    <property type="entry name" value="CUTICULAR PROTEIN 47EF, ISOFORM C-RELATED"/>
    <property type="match status" value="1"/>
</dbReference>